<accession>A0A2Z5UUW5</accession>
<protein>
    <submittedName>
        <fullName evidence="3">Putative transposase YhgA family protein</fullName>
    </submittedName>
</protein>
<dbReference type="NCBIfam" id="TIGR01784">
    <property type="entry name" value="T_den_put_tspse"/>
    <property type="match status" value="1"/>
</dbReference>
<keyword evidence="4" id="KW-1185">Reference proteome</keyword>
<name>A0A2Z5UUW5_9COXI</name>
<evidence type="ECO:0000313" key="4">
    <source>
        <dbReference type="Proteomes" id="UP000282483"/>
    </source>
</evidence>
<dbReference type="InterPro" id="IPR051699">
    <property type="entry name" value="Rpn/YhgA-like_nuclease"/>
</dbReference>
<gene>
    <name evidence="3" type="ORF">RVIR1_08760</name>
</gene>
<dbReference type="AlphaFoldDB" id="A0A2Z5UUW5"/>
<dbReference type="Pfam" id="PF04754">
    <property type="entry name" value="Transposase_31"/>
    <property type="match status" value="1"/>
</dbReference>
<dbReference type="Proteomes" id="UP000282483">
    <property type="component" value="Chromosome"/>
</dbReference>
<dbReference type="GO" id="GO:0006310">
    <property type="term" value="P:DNA recombination"/>
    <property type="evidence" value="ECO:0007669"/>
    <property type="project" value="TreeGrafter"/>
</dbReference>
<sequence length="301" mass="34768">MTIKIYNPHDRIFKKFFTDIEVVKEFINAYFPKALQKKCDFSTLKIELGSFVEEDLRQHHSDILYSLKIDGITGYVYINVEHQSTPDELMPFRMLRYKLAIMKQHLDQGHKKLPAVIPMLFYHGKKQPYPFSLALIDCFEDVEFAKNYFFNSPLLVDISQVSDEKLTEHKVLGSLELVQKHIFTRDLEGIASALVRLMQASQIQLAHELFNALVYYMLSQGETSSVQKVIAVLLTIEDYREDVMNAAQQLKQQGLQQGLRQGRKEGRYEVAKDLLAAGMPIEQVRKLTKLPHLDLTESEKA</sequence>
<reference evidence="3 4" key="1">
    <citation type="submission" date="2017-03" db="EMBL/GenBank/DDBJ databases">
        <title>The genome sequence of Candidatus Rickettsiella viridis.</title>
        <authorList>
            <person name="Nikoh N."/>
            <person name="Tsuchida T."/>
            <person name="Yamaguchi K."/>
            <person name="Maeda T."/>
            <person name="Shigenobu S."/>
            <person name="Fukatsu T."/>
        </authorList>
    </citation>
    <scope>NUCLEOTIDE SEQUENCE [LARGE SCALE GENOMIC DNA]</scope>
    <source>
        <strain evidence="3 4">Ap-RA04</strain>
    </source>
</reference>
<organism evidence="3 4">
    <name type="scientific">Candidatus Rickettsiella viridis</name>
    <dbReference type="NCBI Taxonomy" id="676208"/>
    <lineage>
        <taxon>Bacteria</taxon>
        <taxon>Pseudomonadati</taxon>
        <taxon>Pseudomonadota</taxon>
        <taxon>Gammaproteobacteria</taxon>
        <taxon>Legionellales</taxon>
        <taxon>Coxiellaceae</taxon>
        <taxon>Rickettsiella</taxon>
    </lineage>
</organism>
<dbReference type="OrthoDB" id="5639561at2"/>
<dbReference type="InterPro" id="IPR010106">
    <property type="entry name" value="RpnA"/>
</dbReference>
<evidence type="ECO:0000256" key="1">
    <source>
        <dbReference type="ARBA" id="ARBA00009787"/>
    </source>
</evidence>
<dbReference type="EMBL" id="AP018005">
    <property type="protein sequence ID" value="BBB15359.1"/>
    <property type="molecule type" value="Genomic_DNA"/>
</dbReference>
<dbReference type="InterPro" id="IPR006842">
    <property type="entry name" value="Transposase_31"/>
</dbReference>
<feature type="domain" description="Transposase (putative) YhgA-like" evidence="2">
    <location>
        <begin position="7"/>
        <end position="202"/>
    </location>
</feature>
<dbReference type="PANTHER" id="PTHR34611:SF2">
    <property type="entry name" value="INACTIVE RECOMBINATION-PROMOTING NUCLEASE-LIKE PROTEIN RPNE-RELATED"/>
    <property type="match status" value="1"/>
</dbReference>
<proteinExistence type="inferred from homology"/>
<dbReference type="PANTHER" id="PTHR34611">
    <property type="match status" value="1"/>
</dbReference>
<dbReference type="KEGG" id="rvi:RVIR1_08760"/>
<evidence type="ECO:0000259" key="2">
    <source>
        <dbReference type="Pfam" id="PF04754"/>
    </source>
</evidence>
<comment type="similarity">
    <text evidence="1">Belongs to the Rpn/YhgA-like nuclease family.</text>
</comment>
<evidence type="ECO:0000313" key="3">
    <source>
        <dbReference type="EMBL" id="BBB15359.1"/>
    </source>
</evidence>
<dbReference type="GO" id="GO:1990238">
    <property type="term" value="F:double-stranded DNA endonuclease activity"/>
    <property type="evidence" value="ECO:0007669"/>
    <property type="project" value="TreeGrafter"/>
</dbReference>
<dbReference type="RefSeq" id="WP_126322820.1">
    <property type="nucleotide sequence ID" value="NZ_AP018005.1"/>
</dbReference>